<dbReference type="GO" id="GO:0004190">
    <property type="term" value="F:aspartic-type endopeptidase activity"/>
    <property type="evidence" value="ECO:0007669"/>
    <property type="project" value="UniProtKB-KW"/>
</dbReference>
<keyword evidence="8" id="KW-0378">Hydrolase</keyword>
<dbReference type="InterPro" id="IPR050951">
    <property type="entry name" value="Retrovirus_Pol_polyprotein"/>
</dbReference>
<evidence type="ECO:0000256" key="9">
    <source>
        <dbReference type="ARBA" id="ARBA00022842"/>
    </source>
</evidence>
<keyword evidence="11" id="KW-0695">RNA-directed DNA polymerase</keyword>
<evidence type="ECO:0000256" key="10">
    <source>
        <dbReference type="ARBA" id="ARBA00022908"/>
    </source>
</evidence>
<dbReference type="PROSITE" id="PS50013">
    <property type="entry name" value="CHROMO_2"/>
    <property type="match status" value="1"/>
</dbReference>
<dbReference type="GO" id="GO:0015074">
    <property type="term" value="P:DNA integration"/>
    <property type="evidence" value="ECO:0007669"/>
    <property type="project" value="UniProtKB-KW"/>
</dbReference>
<dbReference type="SUPFAM" id="SSF50630">
    <property type="entry name" value="Acid proteases"/>
    <property type="match status" value="1"/>
</dbReference>
<dbReference type="PANTHER" id="PTHR37984">
    <property type="entry name" value="PROTEIN CBG26694"/>
    <property type="match status" value="1"/>
</dbReference>
<dbReference type="EMBL" id="JAAIUW010000006">
    <property type="protein sequence ID" value="KAF7828548.1"/>
    <property type="molecule type" value="Genomic_DNA"/>
</dbReference>
<dbReference type="InterPro" id="IPR023780">
    <property type="entry name" value="Chromo_domain"/>
</dbReference>
<keyword evidence="9" id="KW-0460">Magnesium</keyword>
<dbReference type="GO" id="GO:0046872">
    <property type="term" value="F:metal ion binding"/>
    <property type="evidence" value="ECO:0007669"/>
    <property type="project" value="UniProtKB-KW"/>
</dbReference>
<dbReference type="GO" id="GO:0003887">
    <property type="term" value="F:DNA-directed DNA polymerase activity"/>
    <property type="evidence" value="ECO:0007669"/>
    <property type="project" value="UniProtKB-KW"/>
</dbReference>
<keyword evidence="2" id="KW-0808">Transferase</keyword>
<dbReference type="InterPro" id="IPR041588">
    <property type="entry name" value="Integrase_H2C2"/>
</dbReference>
<evidence type="ECO:0000256" key="12">
    <source>
        <dbReference type="ARBA" id="ARBA00022932"/>
    </source>
</evidence>
<dbReference type="InterPro" id="IPR021109">
    <property type="entry name" value="Peptidase_aspartic_dom_sf"/>
</dbReference>
<reference evidence="18" key="1">
    <citation type="submission" date="2020-09" db="EMBL/GenBank/DDBJ databases">
        <title>Genome-Enabled Discovery of Anthraquinone Biosynthesis in Senna tora.</title>
        <authorList>
            <person name="Kang S.-H."/>
            <person name="Pandey R.P."/>
            <person name="Lee C.-M."/>
            <person name="Sim J.-S."/>
            <person name="Jeong J.-T."/>
            <person name="Choi B.-S."/>
            <person name="Jung M."/>
            <person name="Ginzburg D."/>
            <person name="Zhao K."/>
            <person name="Won S.Y."/>
            <person name="Oh T.-J."/>
            <person name="Yu Y."/>
            <person name="Kim N.-H."/>
            <person name="Lee O.R."/>
            <person name="Lee T.-H."/>
            <person name="Bashyal P."/>
            <person name="Kim T.-S."/>
            <person name="Lee W.-H."/>
            <person name="Kawkins C."/>
            <person name="Kim C.-K."/>
            <person name="Kim J.S."/>
            <person name="Ahn B.O."/>
            <person name="Rhee S.Y."/>
            <person name="Sohng J.K."/>
        </authorList>
    </citation>
    <scope>NUCLEOTIDE SEQUENCE</scope>
    <source>
        <tissue evidence="18">Leaf</tissue>
    </source>
</reference>
<evidence type="ECO:0000256" key="16">
    <source>
        <dbReference type="SAM" id="MobiDB-lite"/>
    </source>
</evidence>
<evidence type="ECO:0000256" key="13">
    <source>
        <dbReference type="ARBA" id="ARBA00023125"/>
    </source>
</evidence>
<evidence type="ECO:0000256" key="2">
    <source>
        <dbReference type="ARBA" id="ARBA00022679"/>
    </source>
</evidence>
<evidence type="ECO:0000256" key="8">
    <source>
        <dbReference type="ARBA" id="ARBA00022801"/>
    </source>
</evidence>
<dbReference type="InterPro" id="IPR056924">
    <property type="entry name" value="SH3_Tf2-1"/>
</dbReference>
<dbReference type="Gene3D" id="2.40.50.40">
    <property type="match status" value="1"/>
</dbReference>
<dbReference type="GO" id="GO:0003964">
    <property type="term" value="F:RNA-directed DNA polymerase activity"/>
    <property type="evidence" value="ECO:0007669"/>
    <property type="project" value="UniProtKB-KW"/>
</dbReference>
<keyword evidence="1" id="KW-0645">Protease</keyword>
<dbReference type="PANTHER" id="PTHR37984:SF5">
    <property type="entry name" value="PROTEIN NYNRIN-LIKE"/>
    <property type="match status" value="1"/>
</dbReference>
<evidence type="ECO:0000256" key="3">
    <source>
        <dbReference type="ARBA" id="ARBA00022695"/>
    </source>
</evidence>
<dbReference type="GO" id="GO:0004519">
    <property type="term" value="F:endonuclease activity"/>
    <property type="evidence" value="ECO:0007669"/>
    <property type="project" value="UniProtKB-KW"/>
</dbReference>
<feature type="compositionally biased region" description="Basic and acidic residues" evidence="16">
    <location>
        <begin position="328"/>
        <end position="340"/>
    </location>
</feature>
<sequence>MSERSETTHEEQGVKHGKKVRTGSREALADAEARLARVELAIADGEDKFEEVNQRIEELDKGKEELREAMQGALNLTLDKCLGQVKTLEETFKAEIVALKAELVRVTDELTLCKKVIAQGGHVEVTPTPSKLDIPKPKFYKGARNAKELDNFLWGVEQYFKALGITEDASKIDTATLYLYDTARMWWRRRQGDVEKGTCTINTWAEFKKELKQQFYPVNAEEEARAKLRRLQHKGTIRDYVKDFTEVLLEIPDYPDKEAFFAFVDGLQNWVKMEIQRRGAQDLATAISVAESLIEFKKPDKLKTKDKGGKGKSGGEGNQSKTGLYKPESSKGSKEFKSGEKPPLKCFLCEGPHRARDCPKKAKLSALVKESEEREQEEAKVSSLQLLSAIKAKVEMPENGRNGRMFVEAKAGDRVTKSLVDCGASHNFLQVEEARKLGIHYKDERGWLKAVNSDPIDIFGVARGITVSLGEWTGPVDFFVVTMDDYPIVLGMEFLDKVKAVLVPFANTMCILEEGNTCMVPLEREAKLKAKSISAMQLAKGMKKAQPTYVAAIKEEEDPLLGSVPERVQKTDASDFALGGVLMQDRHPVAYESRKTRRFWLEDGVLMTKGNRTYIPKWQGLRREIIKECHNSKWAGHPGVRRTLALVERAYYWPQMRDDIELYRVNGSKSIRDSYGQQPMTPHTLAVGYTGPSPAAFKFAKGWHEKSDMARAYLAKATKRMKKWADTKRRPLEFEEGHLVMVKLLPHQTQRFAKLHKGLVRRYEGPFPVEKRIGKLAYRLVLPSHLEMHPVFHVSLLKPYHKDMEDPSRGETRRAPTAITEVPERDVEEVLAHRVVPRRGSHSSYVEYLVKWKGAPDSEASWEHELTLWNFKDLIEAYKQEAPRTSPD</sequence>
<feature type="region of interest" description="Disordered" evidence="16">
    <location>
        <begin position="1"/>
        <end position="26"/>
    </location>
</feature>
<feature type="region of interest" description="Disordered" evidence="16">
    <location>
        <begin position="301"/>
        <end position="340"/>
    </location>
</feature>
<evidence type="ECO:0000256" key="4">
    <source>
        <dbReference type="ARBA" id="ARBA00022722"/>
    </source>
</evidence>
<dbReference type="InterPro" id="IPR016197">
    <property type="entry name" value="Chromo-like_dom_sf"/>
</dbReference>
<keyword evidence="19" id="KW-1185">Reference proteome</keyword>
<dbReference type="Pfam" id="PF00385">
    <property type="entry name" value="Chromo"/>
    <property type="match status" value="1"/>
</dbReference>
<dbReference type="InterPro" id="IPR005162">
    <property type="entry name" value="Retrotrans_gag_dom"/>
</dbReference>
<dbReference type="SMART" id="SM00298">
    <property type="entry name" value="CHROMO"/>
    <property type="match status" value="1"/>
</dbReference>
<dbReference type="Pfam" id="PF17921">
    <property type="entry name" value="Integrase_H2C2"/>
    <property type="match status" value="1"/>
</dbReference>
<dbReference type="GO" id="GO:0006310">
    <property type="term" value="P:DNA recombination"/>
    <property type="evidence" value="ECO:0007669"/>
    <property type="project" value="UniProtKB-KW"/>
</dbReference>
<keyword evidence="5" id="KW-0479">Metal-binding</keyword>
<feature type="compositionally biased region" description="Basic and acidic residues" evidence="16">
    <location>
        <begin position="1"/>
        <end position="14"/>
    </location>
</feature>
<proteinExistence type="predicted"/>
<accession>A0A834TUU5</accession>
<dbReference type="AlphaFoldDB" id="A0A834TUU5"/>
<dbReference type="InterPro" id="IPR000953">
    <property type="entry name" value="Chromo/chromo_shadow_dom"/>
</dbReference>
<dbReference type="Pfam" id="PF03732">
    <property type="entry name" value="Retrotrans_gag"/>
    <property type="match status" value="1"/>
</dbReference>
<keyword evidence="14" id="KW-0233">DNA recombination</keyword>
<organism evidence="18 19">
    <name type="scientific">Senna tora</name>
    <dbReference type="NCBI Taxonomy" id="362788"/>
    <lineage>
        <taxon>Eukaryota</taxon>
        <taxon>Viridiplantae</taxon>
        <taxon>Streptophyta</taxon>
        <taxon>Embryophyta</taxon>
        <taxon>Tracheophyta</taxon>
        <taxon>Spermatophyta</taxon>
        <taxon>Magnoliopsida</taxon>
        <taxon>eudicotyledons</taxon>
        <taxon>Gunneridae</taxon>
        <taxon>Pentapetalae</taxon>
        <taxon>rosids</taxon>
        <taxon>fabids</taxon>
        <taxon>Fabales</taxon>
        <taxon>Fabaceae</taxon>
        <taxon>Caesalpinioideae</taxon>
        <taxon>Cassia clade</taxon>
        <taxon>Senna</taxon>
    </lineage>
</organism>
<dbReference type="CDD" id="cd00303">
    <property type="entry name" value="retropepsin_like"/>
    <property type="match status" value="1"/>
</dbReference>
<name>A0A834TUU5_9FABA</name>
<evidence type="ECO:0000256" key="5">
    <source>
        <dbReference type="ARBA" id="ARBA00022723"/>
    </source>
</evidence>
<feature type="coiled-coil region" evidence="15">
    <location>
        <begin position="28"/>
        <end position="76"/>
    </location>
</feature>
<gene>
    <name evidence="18" type="ORF">G2W53_019712</name>
</gene>
<keyword evidence="6" id="KW-0064">Aspartyl protease</keyword>
<keyword evidence="15" id="KW-0175">Coiled coil</keyword>
<evidence type="ECO:0000259" key="17">
    <source>
        <dbReference type="PROSITE" id="PS50013"/>
    </source>
</evidence>
<dbReference type="GO" id="GO:0006508">
    <property type="term" value="P:proteolysis"/>
    <property type="evidence" value="ECO:0007669"/>
    <property type="project" value="UniProtKB-KW"/>
</dbReference>
<comment type="caution">
    <text evidence="18">The sequence shown here is derived from an EMBL/GenBank/DDBJ whole genome shotgun (WGS) entry which is preliminary data.</text>
</comment>
<feature type="domain" description="Chromo" evidence="17">
    <location>
        <begin position="825"/>
        <end position="888"/>
    </location>
</feature>
<evidence type="ECO:0000313" key="19">
    <source>
        <dbReference type="Proteomes" id="UP000634136"/>
    </source>
</evidence>
<evidence type="ECO:0000256" key="14">
    <source>
        <dbReference type="ARBA" id="ARBA00023172"/>
    </source>
</evidence>
<keyword evidence="3" id="KW-0548">Nucleotidyltransferase</keyword>
<dbReference type="Proteomes" id="UP000634136">
    <property type="component" value="Unassembled WGS sequence"/>
</dbReference>
<dbReference type="Gene3D" id="2.40.70.10">
    <property type="entry name" value="Acid Proteases"/>
    <property type="match status" value="1"/>
</dbReference>
<dbReference type="GO" id="GO:0003677">
    <property type="term" value="F:DNA binding"/>
    <property type="evidence" value="ECO:0007669"/>
    <property type="project" value="UniProtKB-KW"/>
</dbReference>
<protein>
    <submittedName>
        <fullName evidence="18">Transposon Ty3-I Gag-Pol polyprotein</fullName>
    </submittedName>
</protein>
<keyword evidence="13" id="KW-0238">DNA-binding</keyword>
<evidence type="ECO:0000256" key="7">
    <source>
        <dbReference type="ARBA" id="ARBA00022759"/>
    </source>
</evidence>
<keyword evidence="10" id="KW-0229">DNA integration</keyword>
<dbReference type="CDD" id="cd00024">
    <property type="entry name" value="CD_CSD"/>
    <property type="match status" value="1"/>
</dbReference>
<keyword evidence="12" id="KW-0239">DNA-directed DNA polymerase</keyword>
<dbReference type="Gene3D" id="1.10.340.70">
    <property type="match status" value="1"/>
</dbReference>
<keyword evidence="7" id="KW-0255">Endonuclease</keyword>
<evidence type="ECO:0000256" key="6">
    <source>
        <dbReference type="ARBA" id="ARBA00022750"/>
    </source>
</evidence>
<keyword evidence="4" id="KW-0540">Nuclease</keyword>
<evidence type="ECO:0000256" key="11">
    <source>
        <dbReference type="ARBA" id="ARBA00022918"/>
    </source>
</evidence>
<dbReference type="SUPFAM" id="SSF54160">
    <property type="entry name" value="Chromo domain-like"/>
    <property type="match status" value="1"/>
</dbReference>
<dbReference type="Pfam" id="PF13975">
    <property type="entry name" value="gag-asp_proteas"/>
    <property type="match status" value="1"/>
</dbReference>
<dbReference type="OrthoDB" id="1721106at2759"/>
<evidence type="ECO:0000256" key="15">
    <source>
        <dbReference type="SAM" id="Coils"/>
    </source>
</evidence>
<evidence type="ECO:0000313" key="18">
    <source>
        <dbReference type="EMBL" id="KAF7828548.1"/>
    </source>
</evidence>
<evidence type="ECO:0000256" key="1">
    <source>
        <dbReference type="ARBA" id="ARBA00022670"/>
    </source>
</evidence>
<dbReference type="Pfam" id="PF24626">
    <property type="entry name" value="SH3_Tf2-1"/>
    <property type="match status" value="1"/>
</dbReference>